<dbReference type="EMBL" id="FNFO01000001">
    <property type="protein sequence ID" value="SDJ74984.1"/>
    <property type="molecule type" value="Genomic_DNA"/>
</dbReference>
<dbReference type="InterPro" id="IPR003382">
    <property type="entry name" value="Flavoprotein"/>
</dbReference>
<feature type="binding site" evidence="3">
    <location>
        <position position="324"/>
    </location>
    <ligand>
        <name>CTP</name>
        <dbReference type="ChEBI" id="CHEBI:37563"/>
    </ligand>
</feature>
<comment type="cofactor">
    <cofactor evidence="3">
        <name>FMN</name>
        <dbReference type="ChEBI" id="CHEBI:58210"/>
    </cofactor>
    <text evidence="3">Binds 1 FMN per subunit.</text>
</comment>
<dbReference type="GO" id="GO:0010181">
    <property type="term" value="F:FMN binding"/>
    <property type="evidence" value="ECO:0007669"/>
    <property type="project" value="UniProtKB-UniRule"/>
</dbReference>
<dbReference type="PANTHER" id="PTHR14359">
    <property type="entry name" value="HOMO-OLIGOMERIC FLAVIN CONTAINING CYS DECARBOXYLASE FAMILY"/>
    <property type="match status" value="1"/>
</dbReference>
<feature type="domain" description="DNA/pantothenate metabolism flavoprotein C-terminal" evidence="6">
    <location>
        <begin position="186"/>
        <end position="395"/>
    </location>
</feature>
<dbReference type="NCBIfam" id="TIGR00521">
    <property type="entry name" value="coaBC_dfp"/>
    <property type="match status" value="1"/>
</dbReference>
<comment type="similarity">
    <text evidence="3 4">In the N-terminal section; belongs to the HFCD (homo-oligomeric flavin containing Cys decarboxylase) superfamily.</text>
</comment>
<evidence type="ECO:0000256" key="2">
    <source>
        <dbReference type="ARBA" id="ARBA00023239"/>
    </source>
</evidence>
<feature type="domain" description="Flavoprotein" evidence="5">
    <location>
        <begin position="5"/>
        <end position="175"/>
    </location>
</feature>
<keyword evidence="3 4" id="KW-0288">FMN</keyword>
<dbReference type="Pfam" id="PF02441">
    <property type="entry name" value="Flavoprotein"/>
    <property type="match status" value="1"/>
</dbReference>
<comment type="similarity">
    <text evidence="3 4">In the C-terminal section; belongs to the PPC synthetase family.</text>
</comment>
<dbReference type="AlphaFoldDB" id="A0A1G8W9P2"/>
<evidence type="ECO:0000259" key="6">
    <source>
        <dbReference type="Pfam" id="PF04127"/>
    </source>
</evidence>
<dbReference type="STRING" id="1075417.SAMN05421823_1019"/>
<dbReference type="EC" id="6.3.2.5" evidence="3"/>
<dbReference type="InterPro" id="IPR007085">
    <property type="entry name" value="DNA/pantothenate-metab_flavo_C"/>
</dbReference>
<dbReference type="InterPro" id="IPR005252">
    <property type="entry name" value="CoaBC"/>
</dbReference>
<dbReference type="GO" id="GO:0004633">
    <property type="term" value="F:phosphopantothenoylcysteine decarboxylase activity"/>
    <property type="evidence" value="ECO:0007669"/>
    <property type="project" value="UniProtKB-UniRule"/>
</dbReference>
<dbReference type="SUPFAM" id="SSF102645">
    <property type="entry name" value="CoaB-like"/>
    <property type="match status" value="1"/>
</dbReference>
<feature type="binding site" evidence="3">
    <location>
        <position position="279"/>
    </location>
    <ligand>
        <name>CTP</name>
        <dbReference type="ChEBI" id="CHEBI:37563"/>
    </ligand>
</feature>
<sequence>MLQHKKIILGVCGSIAAYKAALLTRLLIKSEADVQVIMTPAASDFITPLTLATLSKRPALSKFVRDAQGSWNNHVELGLWADALVIAPLSAHTLAKMAHGQCDTLLLATYLSARCPVFVAPAMDLDMYAHPTTVENLARLRSFGNRVLDAEQGELASGLHGTGRMAEPEHIVAALEAFFAPTRKRLAGKKALVTAGPTFEAIDPVRFIGNHSTGKMGYALAEALRDEGADVTLLSGPTHLPDPAGIQTRRVQTAQEMFDAAQAPFAEADLAVFAAAVADYTPREVATQKIKKTDDDLFIPLKRTPDIAQELGKRKRPGQLTVGFALETHDEEHHALGKLTRKNLDWIVLNSLNDPGAGFGHDTNKVTLHGRNGEVRQFALKSKVEVARDLVDTMVASLRTLPQHKELSANE</sequence>
<comment type="catalytic activity">
    <reaction evidence="3 4">
        <text>N-[(R)-4-phosphopantothenoyl]-L-cysteine + H(+) = (R)-4'-phosphopantetheine + CO2</text>
        <dbReference type="Rhea" id="RHEA:16793"/>
        <dbReference type="ChEBI" id="CHEBI:15378"/>
        <dbReference type="ChEBI" id="CHEBI:16526"/>
        <dbReference type="ChEBI" id="CHEBI:59458"/>
        <dbReference type="ChEBI" id="CHEBI:61723"/>
        <dbReference type="EC" id="4.1.1.36"/>
    </reaction>
</comment>
<dbReference type="OrthoDB" id="9802554at2"/>
<dbReference type="GO" id="GO:0004632">
    <property type="term" value="F:phosphopantothenate--cysteine ligase activity"/>
    <property type="evidence" value="ECO:0007669"/>
    <property type="project" value="UniProtKB-UniRule"/>
</dbReference>
<keyword evidence="2 3" id="KW-0456">Lyase</keyword>
<feature type="binding site" evidence="3">
    <location>
        <position position="338"/>
    </location>
    <ligand>
        <name>CTP</name>
        <dbReference type="ChEBI" id="CHEBI:37563"/>
    </ligand>
</feature>
<accession>A0A1G8W9P2</accession>
<dbReference type="HAMAP" id="MF_02225">
    <property type="entry name" value="CoaBC"/>
    <property type="match status" value="1"/>
</dbReference>
<reference evidence="7 8" key="1">
    <citation type="submission" date="2016-10" db="EMBL/GenBank/DDBJ databases">
        <authorList>
            <person name="de Groot N.N."/>
        </authorList>
    </citation>
    <scope>NUCLEOTIDE SEQUENCE [LARGE SCALE GENOMIC DNA]</scope>
    <source>
        <strain evidence="7 8">DSM 25186</strain>
    </source>
</reference>
<proteinExistence type="inferred from homology"/>
<dbReference type="Gene3D" id="3.40.50.1950">
    <property type="entry name" value="Flavin prenyltransferase-like"/>
    <property type="match status" value="1"/>
</dbReference>
<evidence type="ECO:0000259" key="5">
    <source>
        <dbReference type="Pfam" id="PF02441"/>
    </source>
</evidence>
<evidence type="ECO:0000256" key="1">
    <source>
        <dbReference type="ARBA" id="ARBA00022793"/>
    </source>
</evidence>
<comment type="caution">
    <text evidence="3">Lacks conserved residue(s) required for the propagation of feature annotation.</text>
</comment>
<keyword evidence="3" id="KW-0460">Magnesium</keyword>
<comment type="function">
    <text evidence="4">Catalyzes two steps in the biosynthesis of coenzyme A. In the first step cysteine is conjugated to 4'-phosphopantothenate to form 4-phosphopantothenoylcysteine, in the latter compound is decarboxylated to form 4'-phosphopantotheine.</text>
</comment>
<dbReference type="GO" id="GO:0071513">
    <property type="term" value="C:phosphopantothenoylcysteine decarboxylase complex"/>
    <property type="evidence" value="ECO:0007669"/>
    <property type="project" value="TreeGrafter"/>
</dbReference>
<comment type="cofactor">
    <cofactor evidence="3">
        <name>Mg(2+)</name>
        <dbReference type="ChEBI" id="CHEBI:18420"/>
    </cofactor>
</comment>
<evidence type="ECO:0000256" key="4">
    <source>
        <dbReference type="RuleBase" id="RU364078"/>
    </source>
</evidence>
<dbReference type="SUPFAM" id="SSF52507">
    <property type="entry name" value="Homo-oligomeric flavin-containing Cys decarboxylases, HFCD"/>
    <property type="match status" value="1"/>
</dbReference>
<keyword evidence="3 4" id="KW-0285">Flavoprotein</keyword>
<keyword evidence="8" id="KW-1185">Reference proteome</keyword>
<keyword evidence="3 4" id="KW-0436">Ligase</keyword>
<dbReference type="InterPro" id="IPR036551">
    <property type="entry name" value="Flavin_trans-like"/>
</dbReference>
<dbReference type="Pfam" id="PF04127">
    <property type="entry name" value="DFP"/>
    <property type="match status" value="1"/>
</dbReference>
<dbReference type="GO" id="GO:0015941">
    <property type="term" value="P:pantothenate catabolic process"/>
    <property type="evidence" value="ECO:0007669"/>
    <property type="project" value="InterPro"/>
</dbReference>
<keyword evidence="3" id="KW-0511">Multifunctional enzyme</keyword>
<dbReference type="GO" id="GO:0015937">
    <property type="term" value="P:coenzyme A biosynthetic process"/>
    <property type="evidence" value="ECO:0007669"/>
    <property type="project" value="UniProtKB-UniRule"/>
</dbReference>
<name>A0A1G8W9P2_9BACT</name>
<evidence type="ECO:0000313" key="8">
    <source>
        <dbReference type="Proteomes" id="UP000198510"/>
    </source>
</evidence>
<comment type="pathway">
    <text evidence="3 4">Cofactor biosynthesis; coenzyme A biosynthesis; CoA from (R)-pantothenate: step 2/5.</text>
</comment>
<keyword evidence="1 3" id="KW-0210">Decarboxylase</keyword>
<dbReference type="UniPathway" id="UPA00241">
    <property type="reaction ID" value="UER00353"/>
</dbReference>
<protein>
    <recommendedName>
        <fullName evidence="3">Coenzyme A biosynthesis bifunctional protein CoaBC</fullName>
    </recommendedName>
    <alternativeName>
        <fullName evidence="3">DNA/pantothenate metabolism flavoprotein</fullName>
    </alternativeName>
    <alternativeName>
        <fullName evidence="3">Phosphopantothenoylcysteine synthetase/decarboxylase</fullName>
        <shortName evidence="3">PPCS-PPCDC</shortName>
    </alternativeName>
    <domain>
        <recommendedName>
            <fullName evidence="3">Phosphopantothenoylcysteine decarboxylase</fullName>
            <shortName evidence="3">PPC decarboxylase</shortName>
            <shortName evidence="3">PPC-DC</shortName>
            <ecNumber evidence="3">4.1.1.36</ecNumber>
        </recommendedName>
        <alternativeName>
            <fullName evidence="3">CoaC</fullName>
        </alternativeName>
    </domain>
    <domain>
        <recommendedName>
            <fullName evidence="3">Phosphopantothenate--cysteine ligase</fullName>
            <ecNumber evidence="3">6.3.2.5</ecNumber>
        </recommendedName>
        <alternativeName>
            <fullName evidence="3">CoaB</fullName>
        </alternativeName>
        <alternativeName>
            <fullName evidence="3">Phosphopantothenoylcysteine synthetase</fullName>
            <shortName evidence="3">PPC synthetase</shortName>
            <shortName evidence="3">PPC-S</shortName>
        </alternativeName>
    </domain>
</protein>
<dbReference type="Gene3D" id="3.40.50.10300">
    <property type="entry name" value="CoaB-like"/>
    <property type="match status" value="1"/>
</dbReference>
<comment type="function">
    <text evidence="3">Catalyzes two sequential steps in the biosynthesis of coenzyme A. In the first step cysteine is conjugated to 4'-phosphopantothenate to form 4-phosphopantothenoylcysteine. In the second step the latter compound is decarboxylated to form 4'-phosphopantotheine.</text>
</comment>
<feature type="region of interest" description="Phosphopantothenate--cysteine ligase" evidence="3">
    <location>
        <begin position="191"/>
        <end position="411"/>
    </location>
</feature>
<evidence type="ECO:0000313" key="7">
    <source>
        <dbReference type="EMBL" id="SDJ74984.1"/>
    </source>
</evidence>
<dbReference type="EC" id="4.1.1.36" evidence="3"/>
<keyword evidence="3" id="KW-0479">Metal-binding</keyword>
<comment type="catalytic activity">
    <reaction evidence="3 4">
        <text>(R)-4'-phosphopantothenate + L-cysteine + CTP = N-[(R)-4-phosphopantothenoyl]-L-cysteine + CMP + diphosphate + H(+)</text>
        <dbReference type="Rhea" id="RHEA:19397"/>
        <dbReference type="ChEBI" id="CHEBI:10986"/>
        <dbReference type="ChEBI" id="CHEBI:15378"/>
        <dbReference type="ChEBI" id="CHEBI:33019"/>
        <dbReference type="ChEBI" id="CHEBI:35235"/>
        <dbReference type="ChEBI" id="CHEBI:37563"/>
        <dbReference type="ChEBI" id="CHEBI:59458"/>
        <dbReference type="ChEBI" id="CHEBI:60377"/>
        <dbReference type="EC" id="6.3.2.5"/>
    </reaction>
</comment>
<dbReference type="PANTHER" id="PTHR14359:SF6">
    <property type="entry name" value="PHOSPHOPANTOTHENOYLCYSTEINE DECARBOXYLASE"/>
    <property type="match status" value="1"/>
</dbReference>
<dbReference type="Proteomes" id="UP000198510">
    <property type="component" value="Unassembled WGS sequence"/>
</dbReference>
<dbReference type="RefSeq" id="WP_089677689.1">
    <property type="nucleotide sequence ID" value="NZ_FNFO01000001.1"/>
</dbReference>
<organism evidence="7 8">
    <name type="scientific">Catalinimonas alkaloidigena</name>
    <dbReference type="NCBI Taxonomy" id="1075417"/>
    <lineage>
        <taxon>Bacteria</taxon>
        <taxon>Pseudomonadati</taxon>
        <taxon>Bacteroidota</taxon>
        <taxon>Cytophagia</taxon>
        <taxon>Cytophagales</taxon>
        <taxon>Catalimonadaceae</taxon>
        <taxon>Catalinimonas</taxon>
    </lineage>
</organism>
<feature type="region of interest" description="Phosphopantothenoylcysteine decarboxylase" evidence="3">
    <location>
        <begin position="1"/>
        <end position="190"/>
    </location>
</feature>
<gene>
    <name evidence="3" type="primary">coaBC</name>
    <name evidence="7" type="ORF">SAMN05421823_1019</name>
</gene>
<dbReference type="InterPro" id="IPR035929">
    <property type="entry name" value="CoaB-like_sf"/>
</dbReference>
<dbReference type="GO" id="GO:0046872">
    <property type="term" value="F:metal ion binding"/>
    <property type="evidence" value="ECO:0007669"/>
    <property type="project" value="UniProtKB-KW"/>
</dbReference>
<feature type="binding site" evidence="3">
    <location>
        <position position="342"/>
    </location>
    <ligand>
        <name>CTP</name>
        <dbReference type="ChEBI" id="CHEBI:37563"/>
    </ligand>
</feature>
<feature type="binding site" evidence="3">
    <location>
        <position position="289"/>
    </location>
    <ligand>
        <name>CTP</name>
        <dbReference type="ChEBI" id="CHEBI:37563"/>
    </ligand>
</feature>
<comment type="pathway">
    <text evidence="3 4">Cofactor biosynthesis; coenzyme A biosynthesis; CoA from (R)-pantothenate: step 3/5.</text>
</comment>
<evidence type="ECO:0000256" key="3">
    <source>
        <dbReference type="HAMAP-Rule" id="MF_02225"/>
    </source>
</evidence>